<evidence type="ECO:0000256" key="1">
    <source>
        <dbReference type="SAM" id="MobiDB-lite"/>
    </source>
</evidence>
<gene>
    <name evidence="2" type="ORF">QTN89_07205</name>
</gene>
<reference evidence="2 3" key="1">
    <citation type="submission" date="2023-06" db="EMBL/GenBank/DDBJ databases">
        <title>Roseiconus lacunae JC819 isolated from Gulf of Mannar region, Tamil Nadu.</title>
        <authorList>
            <person name="Pk S."/>
            <person name="Ch S."/>
            <person name="Ch V.R."/>
        </authorList>
    </citation>
    <scope>NUCLEOTIDE SEQUENCE [LARGE SCALE GENOMIC DNA]</scope>
    <source>
        <strain evidence="2 3">JC819</strain>
    </source>
</reference>
<dbReference type="Proteomes" id="UP001239462">
    <property type="component" value="Unassembled WGS sequence"/>
</dbReference>
<dbReference type="EMBL" id="JASZZN010000004">
    <property type="protein sequence ID" value="MDM4015211.1"/>
    <property type="molecule type" value="Genomic_DNA"/>
</dbReference>
<accession>A0ABT7PG68</accession>
<organism evidence="2 3">
    <name type="scientific">Roseiconus lacunae</name>
    <dbReference type="NCBI Taxonomy" id="2605694"/>
    <lineage>
        <taxon>Bacteria</taxon>
        <taxon>Pseudomonadati</taxon>
        <taxon>Planctomycetota</taxon>
        <taxon>Planctomycetia</taxon>
        <taxon>Pirellulales</taxon>
        <taxon>Pirellulaceae</taxon>
        <taxon>Roseiconus</taxon>
    </lineage>
</organism>
<evidence type="ECO:0000313" key="3">
    <source>
        <dbReference type="Proteomes" id="UP001239462"/>
    </source>
</evidence>
<protein>
    <submittedName>
        <fullName evidence="2">Uncharacterized protein</fullName>
    </submittedName>
</protein>
<name>A0ABT7PG68_9BACT</name>
<sequence>MVDSQGDDSLVVVAPVGDIQEDDSPEADSLAGGDAAADGIRAADNPVDDCWAADLRAGLKDDQSAHLHRDAHLGRDDHLSQHQEVFVRGDHLHRDDHLHREVFVRGDPDLAQVVSRLLAWKVVVDFEESRQRHCPVGLMVESKADSNLESR</sequence>
<comment type="caution">
    <text evidence="2">The sequence shown here is derived from an EMBL/GenBank/DDBJ whole genome shotgun (WGS) entry which is preliminary data.</text>
</comment>
<feature type="region of interest" description="Disordered" evidence="1">
    <location>
        <begin position="1"/>
        <end position="35"/>
    </location>
</feature>
<keyword evidence="3" id="KW-1185">Reference proteome</keyword>
<proteinExistence type="predicted"/>
<evidence type="ECO:0000313" key="2">
    <source>
        <dbReference type="EMBL" id="MDM4015211.1"/>
    </source>
</evidence>
<dbReference type="RefSeq" id="WP_289162692.1">
    <property type="nucleotide sequence ID" value="NZ_JASZZN010000004.1"/>
</dbReference>